<keyword evidence="1" id="KW-0812">Transmembrane</keyword>
<keyword evidence="1" id="KW-1133">Transmembrane helix</keyword>
<evidence type="ECO:0000256" key="1">
    <source>
        <dbReference type="SAM" id="Phobius"/>
    </source>
</evidence>
<accession>A0ABV6HH57</accession>
<evidence type="ECO:0008006" key="4">
    <source>
        <dbReference type="Google" id="ProtNLM"/>
    </source>
</evidence>
<proteinExistence type="predicted"/>
<dbReference type="Proteomes" id="UP001589774">
    <property type="component" value="Unassembled WGS sequence"/>
</dbReference>
<gene>
    <name evidence="2" type="ORF">ACFFI0_07790</name>
</gene>
<keyword evidence="1" id="KW-0472">Membrane</keyword>
<feature type="transmembrane region" description="Helical" evidence="1">
    <location>
        <begin position="267"/>
        <end position="287"/>
    </location>
</feature>
<sequence length="534" mass="61459">MLFVGKYRRSLVILKESVAECCSPNKGWLPLAACIFLIVLVLSVLAKIDQQKLPMEENELTGLTILKRLENDLAKENAVIHQFDSKIVALLDSIEATKLLVKHTQTKKFSKLWRSKLQTIKNYTEIPISQFNQIPTFPTDNRSLDSLIISYNQLHTERAKTQAADSESGVSLSQTLIQVRLAILTSLDSMLRLSPPGHNYPLSSSLINRLNSLLKSRDEAAKRYELMLHRYQSSFDQLPKQLVTSIELTEAKPLKPLTNRNLSRSPFRFAVISFLLSLLISLLIIYYKKYRFPFVLRTADLTSNDQAHFHVWTDIDSKRNLLNLIKNNSLSAGTIVNITALTYSSYPKELQENLIEPLLKTGVRVVLIHLAPMGDELEVYKDRKFLQDYVLDPSVHIEEIVHRDRALPLDHIFFSPPSLKAKQENSLLVSDDSYWFLQRSLLSERFKFLLQVLKNDHYYVLILQPPPIDPVYFPLYLSCSDMYLNIFKYNACNRRSAEKIARQGAGQDKKTINILDKSTIYKQLNQRKHEKNSH</sequence>
<name>A0ABV6HH57_9SPHI</name>
<keyword evidence="3" id="KW-1185">Reference proteome</keyword>
<evidence type="ECO:0000313" key="3">
    <source>
        <dbReference type="Proteomes" id="UP001589774"/>
    </source>
</evidence>
<reference evidence="2 3" key="1">
    <citation type="submission" date="2024-09" db="EMBL/GenBank/DDBJ databases">
        <authorList>
            <person name="Sun Q."/>
            <person name="Mori K."/>
        </authorList>
    </citation>
    <scope>NUCLEOTIDE SEQUENCE [LARGE SCALE GENOMIC DNA]</scope>
    <source>
        <strain evidence="2 3">CCM 7765</strain>
    </source>
</reference>
<dbReference type="RefSeq" id="WP_130856269.1">
    <property type="nucleotide sequence ID" value="NZ_JBHLWO010000001.1"/>
</dbReference>
<evidence type="ECO:0000313" key="2">
    <source>
        <dbReference type="EMBL" id="MFC0318207.1"/>
    </source>
</evidence>
<feature type="transmembrane region" description="Helical" evidence="1">
    <location>
        <begin position="27"/>
        <end position="46"/>
    </location>
</feature>
<protein>
    <recommendedName>
        <fullName evidence="4">Subunit length determinant protein</fullName>
    </recommendedName>
</protein>
<comment type="caution">
    <text evidence="2">The sequence shown here is derived from an EMBL/GenBank/DDBJ whole genome shotgun (WGS) entry which is preliminary data.</text>
</comment>
<organism evidence="2 3">
    <name type="scientific">Olivibacter oleidegradans</name>
    <dbReference type="NCBI Taxonomy" id="760123"/>
    <lineage>
        <taxon>Bacteria</taxon>
        <taxon>Pseudomonadati</taxon>
        <taxon>Bacteroidota</taxon>
        <taxon>Sphingobacteriia</taxon>
        <taxon>Sphingobacteriales</taxon>
        <taxon>Sphingobacteriaceae</taxon>
        <taxon>Olivibacter</taxon>
    </lineage>
</organism>
<dbReference type="EMBL" id="JBHLWO010000001">
    <property type="protein sequence ID" value="MFC0318207.1"/>
    <property type="molecule type" value="Genomic_DNA"/>
</dbReference>